<evidence type="ECO:0000313" key="2">
    <source>
        <dbReference type="Proteomes" id="UP001057402"/>
    </source>
</evidence>
<proteinExistence type="predicted"/>
<dbReference type="EMBL" id="CM042885">
    <property type="protein sequence ID" value="KAI4366666.1"/>
    <property type="molecule type" value="Genomic_DNA"/>
</dbReference>
<accession>A0ACB9QK19</accession>
<name>A0ACB9QK19_9MYRT</name>
<comment type="caution">
    <text evidence="1">The sequence shown here is derived from an EMBL/GenBank/DDBJ whole genome shotgun (WGS) entry which is preliminary data.</text>
</comment>
<organism evidence="1 2">
    <name type="scientific">Melastoma candidum</name>
    <dbReference type="NCBI Taxonomy" id="119954"/>
    <lineage>
        <taxon>Eukaryota</taxon>
        <taxon>Viridiplantae</taxon>
        <taxon>Streptophyta</taxon>
        <taxon>Embryophyta</taxon>
        <taxon>Tracheophyta</taxon>
        <taxon>Spermatophyta</taxon>
        <taxon>Magnoliopsida</taxon>
        <taxon>eudicotyledons</taxon>
        <taxon>Gunneridae</taxon>
        <taxon>Pentapetalae</taxon>
        <taxon>rosids</taxon>
        <taxon>malvids</taxon>
        <taxon>Myrtales</taxon>
        <taxon>Melastomataceae</taxon>
        <taxon>Melastomatoideae</taxon>
        <taxon>Melastomateae</taxon>
        <taxon>Melastoma</taxon>
    </lineage>
</organism>
<sequence length="277" mass="29545">MSKGPGLYSDIGKKARELLYEDYQTDHKFSVTTHSPATGVAITSSGLKKGDLLLADVVTQLKKNNLTADVKVDTESNLFTTVTINDLSPGLKTILSFKVPDQRSGRAEVQYLHDYAGICSTVGLTVNPVINFSAVVGSPSLAFGTDLSFDTKTGDFPSCNFGISYSTTDLIASLTLNDMGDTITASYYHLMDLVTNTAIGSEITRSFSSSASTLTVGAQTSLDPLTVLKTRVSNTGKVSAVLQHEWRPRSFFSVSGEIDARAINQSAKVGLALALKP</sequence>
<keyword evidence="2" id="KW-1185">Reference proteome</keyword>
<evidence type="ECO:0000313" key="1">
    <source>
        <dbReference type="EMBL" id="KAI4366666.1"/>
    </source>
</evidence>
<dbReference type="Proteomes" id="UP001057402">
    <property type="component" value="Chromosome 6"/>
</dbReference>
<reference evidence="2" key="1">
    <citation type="journal article" date="2023" name="Front. Plant Sci.">
        <title>Chromosomal-level genome assembly of Melastoma candidum provides insights into trichome evolution.</title>
        <authorList>
            <person name="Zhong Y."/>
            <person name="Wu W."/>
            <person name="Sun C."/>
            <person name="Zou P."/>
            <person name="Liu Y."/>
            <person name="Dai S."/>
            <person name="Zhou R."/>
        </authorList>
    </citation>
    <scope>NUCLEOTIDE SEQUENCE [LARGE SCALE GENOMIC DNA]</scope>
</reference>
<gene>
    <name evidence="1" type="ORF">MLD38_022513</name>
</gene>
<protein>
    <submittedName>
        <fullName evidence="1">Uncharacterized protein</fullName>
    </submittedName>
</protein>